<dbReference type="AlphaFoldDB" id="A0A0L6VKZ7"/>
<comment type="caution">
    <text evidence="2">The sequence shown here is derived from an EMBL/GenBank/DDBJ whole genome shotgun (WGS) entry which is preliminary data.</text>
</comment>
<evidence type="ECO:0000313" key="2">
    <source>
        <dbReference type="EMBL" id="KNZ61433.1"/>
    </source>
</evidence>
<evidence type="ECO:0000313" key="3">
    <source>
        <dbReference type="Proteomes" id="UP000037035"/>
    </source>
</evidence>
<sequence length="1123" mass="129269">MVMRETAGKVYALCEMRVRVSQPMLSFFSLLETKQLFYDVVGFRIRNICIFWEGIFNKVLSILRSPWKNKFRINSGIRDNRKASTENMLLPFWRHSFVSHCILEFHMELGLRLGLSSLIVLASKQYKIFCSDCGFFFDIFFVALVENLVTTLKVSPNCFPANNQHRPSTGMKIASGLCCFLVPIITNLMNNASRISPHDCKFIMRVIVPGRILQLSNFILIDLRISSLDHQFIIRVIIAETILQSNKIKVKFRRKAFNNCMIIDEIVFVIIWHCRTKRLPNCKACSWRGGRFWGSGEWVFLSEYDLEFREWTPLAHNKLKHVNQGFSYLILYSKFRNSMLLKCAEWELNSNPVWFDSNSKYQVITTRLYAWLEHAAFQLHAACQLHEVDQVYFCSWYSDGPWYMSTVMYMCTVNPKCKSKQSKISERVQAGVWFWGFERASEEDWVDMSCSGGRCGGKLGRRSARGSGGCTAGGLRSKVDAGAVLQGMEIGGESEVRELNGSGSGGEGQSCVWGRAGVFESSFRITKRQNIHSLFLGCSVQRAVTRECLLWGFEKGTQHTLDKDTQLPTETVFLSTPVTIGFGSKPVYTENKTCSTTCMTVPKHPNMPTFGVCMAAWLENASCQLQAVEQVLFFLQGTCLSSSRYILLIIHHLFVVHSTHHHTRSSRNLGTRWSRNLGLGPVGDHNIHYSEEFLIFWSISKKAGIMDLPINHLQAGHSPLVSPFIPDTSTFYLKTHIFSLFFIFQAHSTNTFMQYYFDYIRLSKHIDLLSSQLWPPTLMLICFIFYKDFPDSVAIRNAKLHPKQKQNTHFSLDPHTNYMKPYSQVFNQASRVSICWNLIQILAHLPFSITSLLIFLDFVIIYGLFFTSFYVLKNPCCQPNLKLNTAKNLLNCLKLTCSMLQPNCHPNSMFCTVTVHQRLVKSLWDKGGSNIQHFVGLSACQLQTVDLQKISRVHGDSRQYYQIQNSLWGKLNIVSEHKYDTQKKDNSRASEQQLSFPDWLRGTMGNNYLCVSNVSTDTKEVKQAKIFAINQVYIMITSERFFFWKCDIYISCCMYDWNKSLERVIMKENKTRIKKMKRMHWKKYLAGCKLTYASFFLGRAVIFTAKIDMNDVYGLVILHAMRK</sequence>
<protein>
    <submittedName>
        <fullName evidence="2">Uncharacterized protein</fullName>
    </submittedName>
</protein>
<keyword evidence="3" id="KW-1185">Reference proteome</keyword>
<keyword evidence="1" id="KW-0472">Membrane</keyword>
<dbReference type="VEuPathDB" id="FungiDB:VP01_13g4"/>
<dbReference type="EMBL" id="LAVV01004444">
    <property type="protein sequence ID" value="KNZ61433.1"/>
    <property type="molecule type" value="Genomic_DNA"/>
</dbReference>
<evidence type="ECO:0000256" key="1">
    <source>
        <dbReference type="SAM" id="Phobius"/>
    </source>
</evidence>
<reference evidence="2 3" key="1">
    <citation type="submission" date="2015-08" db="EMBL/GenBank/DDBJ databases">
        <title>Next Generation Sequencing and Analysis of the Genome of Puccinia sorghi L Schw, the Causal Agent of Maize Common Rust.</title>
        <authorList>
            <person name="Rochi L."/>
            <person name="Burguener G."/>
            <person name="Darino M."/>
            <person name="Turjanski A."/>
            <person name="Kreff E."/>
            <person name="Dieguez M.J."/>
            <person name="Sacco F."/>
        </authorList>
    </citation>
    <scope>NUCLEOTIDE SEQUENCE [LARGE SCALE GENOMIC DNA]</scope>
    <source>
        <strain evidence="2 3">RO10H11247</strain>
    </source>
</reference>
<feature type="transmembrane region" description="Helical" evidence="1">
    <location>
        <begin position="1084"/>
        <end position="1105"/>
    </location>
</feature>
<gene>
    <name evidence="2" type="ORF">VP01_13g4</name>
</gene>
<organism evidence="2 3">
    <name type="scientific">Puccinia sorghi</name>
    <dbReference type="NCBI Taxonomy" id="27349"/>
    <lineage>
        <taxon>Eukaryota</taxon>
        <taxon>Fungi</taxon>
        <taxon>Dikarya</taxon>
        <taxon>Basidiomycota</taxon>
        <taxon>Pucciniomycotina</taxon>
        <taxon>Pucciniomycetes</taxon>
        <taxon>Pucciniales</taxon>
        <taxon>Pucciniaceae</taxon>
        <taxon>Puccinia</taxon>
    </lineage>
</organism>
<keyword evidence="1" id="KW-1133">Transmembrane helix</keyword>
<proteinExistence type="predicted"/>
<accession>A0A0L6VKZ7</accession>
<keyword evidence="1" id="KW-0812">Transmembrane</keyword>
<name>A0A0L6VKZ7_9BASI</name>
<dbReference type="Proteomes" id="UP000037035">
    <property type="component" value="Unassembled WGS sequence"/>
</dbReference>
<feature type="transmembrane region" description="Helical" evidence="1">
    <location>
        <begin position="852"/>
        <end position="872"/>
    </location>
</feature>